<dbReference type="AlphaFoldDB" id="A0A3C1KKQ9"/>
<feature type="non-terminal residue" evidence="1">
    <location>
        <position position="1"/>
    </location>
</feature>
<accession>A0A3C1KKQ9</accession>
<comment type="caution">
    <text evidence="1">The sequence shown here is derived from an EMBL/GenBank/DDBJ whole genome shotgun (WGS) entry which is preliminary data.</text>
</comment>
<dbReference type="GO" id="GO:0016020">
    <property type="term" value="C:membrane"/>
    <property type="evidence" value="ECO:0007669"/>
    <property type="project" value="InterPro"/>
</dbReference>
<proteinExistence type="predicted"/>
<organism evidence="1 2">
    <name type="scientific">Haliea salexigens</name>
    <dbReference type="NCBI Taxonomy" id="287487"/>
    <lineage>
        <taxon>Bacteria</taxon>
        <taxon>Pseudomonadati</taxon>
        <taxon>Pseudomonadota</taxon>
        <taxon>Gammaproteobacteria</taxon>
        <taxon>Cellvibrionales</taxon>
        <taxon>Halieaceae</taxon>
        <taxon>Haliea</taxon>
    </lineage>
</organism>
<dbReference type="SUPFAM" id="SSF82689">
    <property type="entry name" value="Mechanosensitive channel protein MscS (YggB), C-terminal domain"/>
    <property type="match status" value="1"/>
</dbReference>
<reference evidence="1 2" key="1">
    <citation type="journal article" date="2018" name="Nat. Biotechnol.">
        <title>A standardized bacterial taxonomy based on genome phylogeny substantially revises the tree of life.</title>
        <authorList>
            <person name="Parks D.H."/>
            <person name="Chuvochina M."/>
            <person name="Waite D.W."/>
            <person name="Rinke C."/>
            <person name="Skarshewski A."/>
            <person name="Chaumeil P.A."/>
            <person name="Hugenholtz P."/>
        </authorList>
    </citation>
    <scope>NUCLEOTIDE SEQUENCE [LARGE SCALE GENOMIC DNA]</scope>
    <source>
        <strain evidence="1">UBA9158</strain>
    </source>
</reference>
<sequence length="42" mass="4870">WVNSADYWAVYRDTTEAVKLKFDDAGITIPFPQMDVHTPQQD</sequence>
<gene>
    <name evidence="1" type="ORF">DCP75_03630</name>
</gene>
<name>A0A3C1KKQ9_9GAMM</name>
<dbReference type="EMBL" id="DMND01000059">
    <property type="protein sequence ID" value="HAN26806.1"/>
    <property type="molecule type" value="Genomic_DNA"/>
</dbReference>
<protein>
    <submittedName>
        <fullName evidence="1">Mechanosensitive ion channel protein MscS</fullName>
    </submittedName>
</protein>
<evidence type="ECO:0000313" key="1">
    <source>
        <dbReference type="EMBL" id="HAN26806.1"/>
    </source>
</evidence>
<dbReference type="Gene3D" id="3.30.70.100">
    <property type="match status" value="1"/>
</dbReference>
<dbReference type="Proteomes" id="UP000259273">
    <property type="component" value="Unassembled WGS sequence"/>
</dbReference>
<dbReference type="InterPro" id="IPR011066">
    <property type="entry name" value="MscS_channel_C_sf"/>
</dbReference>
<evidence type="ECO:0000313" key="2">
    <source>
        <dbReference type="Proteomes" id="UP000259273"/>
    </source>
</evidence>